<dbReference type="RefSeq" id="XP_066700304.1">
    <property type="nucleotide sequence ID" value="XM_066844192.1"/>
</dbReference>
<dbReference type="GeneID" id="92077254"/>
<reference evidence="2 3" key="1">
    <citation type="submission" date="2023-01" db="EMBL/GenBank/DDBJ databases">
        <title>Analysis of 21 Apiospora genomes using comparative genomics revels a genus with tremendous synthesis potential of carbohydrate active enzymes and secondary metabolites.</title>
        <authorList>
            <person name="Sorensen T."/>
        </authorList>
    </citation>
    <scope>NUCLEOTIDE SEQUENCE [LARGE SCALE GENOMIC DNA]</scope>
    <source>
        <strain evidence="2 3">CBS 24483</strain>
    </source>
</reference>
<dbReference type="EMBL" id="JAQQWE010000005">
    <property type="protein sequence ID" value="KAK7952242.1"/>
    <property type="molecule type" value="Genomic_DNA"/>
</dbReference>
<feature type="signal peptide" evidence="1">
    <location>
        <begin position="1"/>
        <end position="26"/>
    </location>
</feature>
<accession>A0ABR1QE35</accession>
<gene>
    <name evidence="2" type="ORF">PG986_007970</name>
</gene>
<keyword evidence="1" id="KW-0732">Signal</keyword>
<evidence type="ECO:0000313" key="2">
    <source>
        <dbReference type="EMBL" id="KAK7952242.1"/>
    </source>
</evidence>
<proteinExistence type="predicted"/>
<name>A0ABR1QE35_9PEZI</name>
<keyword evidence="3" id="KW-1185">Reference proteome</keyword>
<protein>
    <submittedName>
        <fullName evidence="2">Uncharacterized protein</fullName>
    </submittedName>
</protein>
<evidence type="ECO:0000256" key="1">
    <source>
        <dbReference type="SAM" id="SignalP"/>
    </source>
</evidence>
<feature type="chain" id="PRO_5045247858" evidence="1">
    <location>
        <begin position="27"/>
        <end position="66"/>
    </location>
</feature>
<organism evidence="2 3">
    <name type="scientific">Apiospora aurea</name>
    <dbReference type="NCBI Taxonomy" id="335848"/>
    <lineage>
        <taxon>Eukaryota</taxon>
        <taxon>Fungi</taxon>
        <taxon>Dikarya</taxon>
        <taxon>Ascomycota</taxon>
        <taxon>Pezizomycotina</taxon>
        <taxon>Sordariomycetes</taxon>
        <taxon>Xylariomycetidae</taxon>
        <taxon>Amphisphaeriales</taxon>
        <taxon>Apiosporaceae</taxon>
        <taxon>Apiospora</taxon>
    </lineage>
</organism>
<dbReference type="Proteomes" id="UP001391051">
    <property type="component" value="Unassembled WGS sequence"/>
</dbReference>
<comment type="caution">
    <text evidence="2">The sequence shown here is derived from an EMBL/GenBank/DDBJ whole genome shotgun (WGS) entry which is preliminary data.</text>
</comment>
<sequence length="66" mass="7523">MDLLQAWNIALELFKLLTTLQWITLAQRVDTVFADVANSPLTKTFINNPQSTPLVSSCWSPWSPCW</sequence>
<evidence type="ECO:0000313" key="3">
    <source>
        <dbReference type="Proteomes" id="UP001391051"/>
    </source>
</evidence>